<dbReference type="AlphaFoldDB" id="A0A919YNK6"/>
<gene>
    <name evidence="2" type="ORF">J40TS1_34190</name>
</gene>
<feature type="region of interest" description="Disordered" evidence="1">
    <location>
        <begin position="47"/>
        <end position="70"/>
    </location>
</feature>
<keyword evidence="3" id="KW-1185">Reference proteome</keyword>
<sequence>MDEMFAKLKYLDALKSIDAYTTEDMKEKKNRIKALCNSIEKDLKIQSEDQNRAVPHTRKRRWKDSPIVEQ</sequence>
<dbReference type="Proteomes" id="UP000683139">
    <property type="component" value="Unassembled WGS sequence"/>
</dbReference>
<dbReference type="EMBL" id="BOSE01000006">
    <property type="protein sequence ID" value="GIP17777.1"/>
    <property type="molecule type" value="Genomic_DNA"/>
</dbReference>
<evidence type="ECO:0000256" key="1">
    <source>
        <dbReference type="SAM" id="MobiDB-lite"/>
    </source>
</evidence>
<proteinExistence type="predicted"/>
<name>A0A919YNK6_9BACL</name>
<evidence type="ECO:0000313" key="2">
    <source>
        <dbReference type="EMBL" id="GIP17777.1"/>
    </source>
</evidence>
<reference evidence="2" key="1">
    <citation type="submission" date="2021-03" db="EMBL/GenBank/DDBJ databases">
        <title>Antimicrobial resistance genes in bacteria isolated from Japanese honey, and their potential for conferring macrolide and lincosamide resistance in the American foulbrood pathogen Paenibacillus larvae.</title>
        <authorList>
            <person name="Okamoto M."/>
            <person name="Kumagai M."/>
            <person name="Kanamori H."/>
            <person name="Takamatsu D."/>
        </authorList>
    </citation>
    <scope>NUCLEOTIDE SEQUENCE</scope>
    <source>
        <strain evidence="2">J40TS1</strain>
    </source>
</reference>
<comment type="caution">
    <text evidence="2">The sequence shown here is derived from an EMBL/GenBank/DDBJ whole genome shotgun (WGS) entry which is preliminary data.</text>
</comment>
<protein>
    <submittedName>
        <fullName evidence="2">Uncharacterized protein</fullName>
    </submittedName>
</protein>
<evidence type="ECO:0000313" key="3">
    <source>
        <dbReference type="Proteomes" id="UP000683139"/>
    </source>
</evidence>
<accession>A0A919YNK6</accession>
<dbReference type="RefSeq" id="WP_213517440.1">
    <property type="nucleotide sequence ID" value="NZ_BOSE01000006.1"/>
</dbReference>
<organism evidence="2 3">
    <name type="scientific">Paenibacillus montaniterrae</name>
    <dbReference type="NCBI Taxonomy" id="429341"/>
    <lineage>
        <taxon>Bacteria</taxon>
        <taxon>Bacillati</taxon>
        <taxon>Bacillota</taxon>
        <taxon>Bacilli</taxon>
        <taxon>Bacillales</taxon>
        <taxon>Paenibacillaceae</taxon>
        <taxon>Paenibacillus</taxon>
    </lineage>
</organism>